<feature type="region of interest" description="Disordered" evidence="1">
    <location>
        <begin position="165"/>
        <end position="192"/>
    </location>
</feature>
<feature type="compositionally biased region" description="Basic and acidic residues" evidence="1">
    <location>
        <begin position="109"/>
        <end position="121"/>
    </location>
</feature>
<sequence length="211" mass="22825">METNLWAKRVPSGDKFSFPVISQDEFEFGSVASPASPNSPADRLFANGKLLPHAFPVQAASAFSYSYSRSTSRASSKDYSSLMSSRSNSTNSRTSTSTSSSARTSTSEASERRPLRARDHYYGGAGAAAGRRERAVRSPVVMSCQYQYGASRRWQLIAAAPALKQRGSPSSGARRASESAAVADRKGAKKSKSNWFKRFVSACQECHAIKT</sequence>
<accession>A0ABD1G0Z2</accession>
<feature type="compositionally biased region" description="Low complexity" evidence="1">
    <location>
        <begin position="166"/>
        <end position="182"/>
    </location>
</feature>
<comment type="caution">
    <text evidence="2">The sequence shown here is derived from an EMBL/GenBank/DDBJ whole genome shotgun (WGS) entry which is preliminary data.</text>
</comment>
<protein>
    <submittedName>
        <fullName evidence="2">Uncharacterized protein</fullName>
    </submittedName>
</protein>
<evidence type="ECO:0000313" key="3">
    <source>
        <dbReference type="Proteomes" id="UP001567538"/>
    </source>
</evidence>
<evidence type="ECO:0000256" key="1">
    <source>
        <dbReference type="SAM" id="MobiDB-lite"/>
    </source>
</evidence>
<feature type="compositionally biased region" description="Low complexity" evidence="1">
    <location>
        <begin position="76"/>
        <end position="108"/>
    </location>
</feature>
<name>A0ABD1G0Z2_SALDI</name>
<keyword evidence="3" id="KW-1185">Reference proteome</keyword>
<dbReference type="AlphaFoldDB" id="A0ABD1G0Z2"/>
<reference evidence="2 3" key="1">
    <citation type="submission" date="2024-06" db="EMBL/GenBank/DDBJ databases">
        <title>A chromosome level genome sequence of Diviner's sage (Salvia divinorum).</title>
        <authorList>
            <person name="Ford S.A."/>
            <person name="Ro D.-K."/>
            <person name="Ness R.W."/>
            <person name="Phillips M.A."/>
        </authorList>
    </citation>
    <scope>NUCLEOTIDE SEQUENCE [LARGE SCALE GENOMIC DNA]</scope>
    <source>
        <strain evidence="2">SAF-2024a</strain>
        <tissue evidence="2">Leaf</tissue>
    </source>
</reference>
<proteinExistence type="predicted"/>
<organism evidence="2 3">
    <name type="scientific">Salvia divinorum</name>
    <name type="common">Maria pastora</name>
    <name type="synonym">Diviner's sage</name>
    <dbReference type="NCBI Taxonomy" id="28513"/>
    <lineage>
        <taxon>Eukaryota</taxon>
        <taxon>Viridiplantae</taxon>
        <taxon>Streptophyta</taxon>
        <taxon>Embryophyta</taxon>
        <taxon>Tracheophyta</taxon>
        <taxon>Spermatophyta</taxon>
        <taxon>Magnoliopsida</taxon>
        <taxon>eudicotyledons</taxon>
        <taxon>Gunneridae</taxon>
        <taxon>Pentapetalae</taxon>
        <taxon>asterids</taxon>
        <taxon>lamiids</taxon>
        <taxon>Lamiales</taxon>
        <taxon>Lamiaceae</taxon>
        <taxon>Nepetoideae</taxon>
        <taxon>Mentheae</taxon>
        <taxon>Salviinae</taxon>
        <taxon>Salvia</taxon>
        <taxon>Salvia subgen. Calosphace</taxon>
    </lineage>
</organism>
<gene>
    <name evidence="2" type="ORF">AAHA92_30249</name>
</gene>
<dbReference type="EMBL" id="JBEAFC010000011">
    <property type="protein sequence ID" value="KAL1537765.1"/>
    <property type="molecule type" value="Genomic_DNA"/>
</dbReference>
<dbReference type="Proteomes" id="UP001567538">
    <property type="component" value="Unassembled WGS sequence"/>
</dbReference>
<feature type="region of interest" description="Disordered" evidence="1">
    <location>
        <begin position="76"/>
        <end position="134"/>
    </location>
</feature>
<evidence type="ECO:0000313" key="2">
    <source>
        <dbReference type="EMBL" id="KAL1537765.1"/>
    </source>
</evidence>